<dbReference type="VEuPathDB" id="TriTrypDB:BSAL_53290"/>
<dbReference type="AlphaFoldDB" id="A0A0S4IQE5"/>
<sequence>MLPLAHIIARRRLEEKRKKHIEDMSPHKSHPFVGLRRRTTGAPLATKELEVGSLLTPSGVYVDIHVTRHETTYKIMFVHEAKELSRRSHLQKSAPSTTASSSPESRNAAAEAPKLVEDAFDFYFPVSECGKLISISTLFNKKELQGEMVRQSRKDGSFIPSSSREKFLACDSDDQKDPVRESSSGAGAAADAAAAALPKKKKIDAVKKEKRVTNPQIFYYRVPFVFEQLLQLQKEANAAAPARKSSNSTGELSKLDIYIEVRIKTIERVPSLRYRVLFPLLCLPIEPSSLRCEMEMPALVRRVWTASQRHRVHAFLNNCKADFSIVFSPESPLHLEEYLFDIEIELGDPIIPECIDPVSLFVLASALVMMLFYMLTKDVHDDF</sequence>
<dbReference type="EMBL" id="CYKH01000109">
    <property type="protein sequence ID" value="CUE71460.1"/>
    <property type="molecule type" value="Genomic_DNA"/>
</dbReference>
<dbReference type="Proteomes" id="UP000051952">
    <property type="component" value="Unassembled WGS sequence"/>
</dbReference>
<accession>A0A0S4IQE5</accession>
<gene>
    <name evidence="2" type="ORF">BSAL_53290</name>
</gene>
<reference evidence="3" key="1">
    <citation type="submission" date="2015-09" db="EMBL/GenBank/DDBJ databases">
        <authorList>
            <consortium name="Pathogen Informatics"/>
        </authorList>
    </citation>
    <scope>NUCLEOTIDE SEQUENCE [LARGE SCALE GENOMIC DNA]</scope>
    <source>
        <strain evidence="3">Lake Konstanz</strain>
    </source>
</reference>
<name>A0A0S4IQE5_BODSA</name>
<evidence type="ECO:0000313" key="3">
    <source>
        <dbReference type="Proteomes" id="UP000051952"/>
    </source>
</evidence>
<protein>
    <submittedName>
        <fullName evidence="2">Uncharacterized protein</fullName>
    </submittedName>
</protein>
<proteinExistence type="predicted"/>
<organism evidence="2 3">
    <name type="scientific">Bodo saltans</name>
    <name type="common">Flagellated protozoan</name>
    <dbReference type="NCBI Taxonomy" id="75058"/>
    <lineage>
        <taxon>Eukaryota</taxon>
        <taxon>Discoba</taxon>
        <taxon>Euglenozoa</taxon>
        <taxon>Kinetoplastea</taxon>
        <taxon>Metakinetoplastina</taxon>
        <taxon>Eubodonida</taxon>
        <taxon>Bodonidae</taxon>
        <taxon>Bodo</taxon>
    </lineage>
</organism>
<feature type="region of interest" description="Disordered" evidence="1">
    <location>
        <begin position="86"/>
        <end position="110"/>
    </location>
</feature>
<feature type="compositionally biased region" description="Low complexity" evidence="1">
    <location>
        <begin position="93"/>
        <end position="103"/>
    </location>
</feature>
<evidence type="ECO:0000256" key="1">
    <source>
        <dbReference type="SAM" id="MobiDB-lite"/>
    </source>
</evidence>
<keyword evidence="3" id="KW-1185">Reference proteome</keyword>
<evidence type="ECO:0000313" key="2">
    <source>
        <dbReference type="EMBL" id="CUE71460.1"/>
    </source>
</evidence>